<dbReference type="Gramene" id="PGSC0003DMT400084853">
    <property type="protein sequence ID" value="PGSC0003DMT400084853"/>
    <property type="gene ID" value="PGSC0003DMG400034424"/>
</dbReference>
<keyword evidence="3" id="KW-1185">Reference proteome</keyword>
<protein>
    <submittedName>
        <fullName evidence="2">Uncharacterized protein</fullName>
    </submittedName>
</protein>
<dbReference type="Proteomes" id="UP000011115">
    <property type="component" value="Unassembled WGS sequence"/>
</dbReference>
<reference evidence="3" key="1">
    <citation type="journal article" date="2011" name="Nature">
        <title>Genome sequence and analysis of the tuber crop potato.</title>
        <authorList>
            <consortium name="The Potato Genome Sequencing Consortium"/>
        </authorList>
    </citation>
    <scope>NUCLEOTIDE SEQUENCE [LARGE SCALE GENOMIC DNA]</scope>
    <source>
        <strain evidence="3">cv. DM1-3 516 R44</strain>
    </source>
</reference>
<dbReference type="EnsemblPlants" id="PGSC0003DMT400084853">
    <property type="protein sequence ID" value="PGSC0003DMT400084853"/>
    <property type="gene ID" value="PGSC0003DMG400034424"/>
</dbReference>
<dbReference type="HOGENOM" id="CLU_059105_2_1_1"/>
<accession>M1D870</accession>
<evidence type="ECO:0000313" key="2">
    <source>
        <dbReference type="EnsemblPlants" id="PGSC0003DMT400084853"/>
    </source>
</evidence>
<proteinExistence type="predicted"/>
<name>M1D870_SOLTU</name>
<evidence type="ECO:0000256" key="1">
    <source>
        <dbReference type="SAM" id="MobiDB-lite"/>
    </source>
</evidence>
<dbReference type="InParanoid" id="M1D870"/>
<feature type="compositionally biased region" description="Acidic residues" evidence="1">
    <location>
        <begin position="72"/>
        <end position="88"/>
    </location>
</feature>
<dbReference type="PaxDb" id="4113-PGSC0003DMT400084853"/>
<reference evidence="2" key="2">
    <citation type="submission" date="2015-06" db="UniProtKB">
        <authorList>
            <consortium name="EnsemblPlants"/>
        </authorList>
    </citation>
    <scope>IDENTIFICATION</scope>
    <source>
        <strain evidence="2">DM1-3 516 R44</strain>
    </source>
</reference>
<evidence type="ECO:0000313" key="3">
    <source>
        <dbReference type="Proteomes" id="UP000011115"/>
    </source>
</evidence>
<feature type="compositionally biased region" description="Basic and acidic residues" evidence="1">
    <location>
        <begin position="22"/>
        <end position="41"/>
    </location>
</feature>
<feature type="region of interest" description="Disordered" evidence="1">
    <location>
        <begin position="21"/>
        <end position="41"/>
    </location>
</feature>
<sequence>MVNTRFNDVRPVASVNVLAEESTARGRDRGMGRGRARERGRGRVALTRYGAPVENAPRNEVPLVHHEEIEENVEVENEEDVGQEEEVQTETTDSCVSQSVTAALGTLAGLTYEVQSAPKFSRQEMVDCLPIKCGGIPYDIDVLSYK</sequence>
<dbReference type="AlphaFoldDB" id="M1D870"/>
<organism evidence="2 3">
    <name type="scientific">Solanum tuberosum</name>
    <name type="common">Potato</name>
    <dbReference type="NCBI Taxonomy" id="4113"/>
    <lineage>
        <taxon>Eukaryota</taxon>
        <taxon>Viridiplantae</taxon>
        <taxon>Streptophyta</taxon>
        <taxon>Embryophyta</taxon>
        <taxon>Tracheophyta</taxon>
        <taxon>Spermatophyta</taxon>
        <taxon>Magnoliopsida</taxon>
        <taxon>eudicotyledons</taxon>
        <taxon>Gunneridae</taxon>
        <taxon>Pentapetalae</taxon>
        <taxon>asterids</taxon>
        <taxon>lamiids</taxon>
        <taxon>Solanales</taxon>
        <taxon>Solanaceae</taxon>
        <taxon>Solanoideae</taxon>
        <taxon>Solaneae</taxon>
        <taxon>Solanum</taxon>
    </lineage>
</organism>
<feature type="region of interest" description="Disordered" evidence="1">
    <location>
        <begin position="72"/>
        <end position="94"/>
    </location>
</feature>